<comment type="catalytic activity">
    <reaction evidence="17">
        <text>(4Z,7Z,10Z,13Z,16Z)-docosapentaenoate + O2 = 14-hydroperoxy-(4Z,7Z,10Z,12E,16Z)-docosapentaenoate</text>
        <dbReference type="Rhea" id="RHEA:50824"/>
        <dbReference type="ChEBI" id="CHEBI:15379"/>
        <dbReference type="ChEBI" id="CHEBI:77226"/>
        <dbReference type="ChEBI" id="CHEBI:133799"/>
    </reaction>
    <physiologicalReaction direction="left-to-right" evidence="17">
        <dbReference type="Rhea" id="RHEA:50825"/>
    </physiologicalReaction>
</comment>
<comment type="catalytic activity">
    <reaction evidence="20">
        <text>(15S)-hydroperoxy-(5Z,8Z,11Z,13E)-eicosatetraenoate = (14S,15S)-epoxy-(5Z,8Z,10E,12E)-eicosatetraenoate + H2O</text>
        <dbReference type="Rhea" id="RHEA:50140"/>
        <dbReference type="ChEBI" id="CHEBI:15377"/>
        <dbReference type="ChEBI" id="CHEBI:57446"/>
        <dbReference type="ChEBI" id="CHEBI:132070"/>
    </reaction>
    <physiologicalReaction direction="left-to-right" evidence="20">
        <dbReference type="Rhea" id="RHEA:50141"/>
    </physiologicalReaction>
</comment>
<comment type="catalytic activity">
    <reaction evidence="13">
        <text>(9Z,12Z)-octadecadienoate + O2 = (13S)-hydroperoxy-(9Z,11E)-octadecadienoate</text>
        <dbReference type="Rhea" id="RHEA:22780"/>
        <dbReference type="ChEBI" id="CHEBI:15379"/>
        <dbReference type="ChEBI" id="CHEBI:30245"/>
        <dbReference type="ChEBI" id="CHEBI:57466"/>
        <dbReference type="EC" id="1.13.11.12"/>
    </reaction>
    <physiologicalReaction direction="left-to-right" evidence="13">
        <dbReference type="Rhea" id="RHEA:22781"/>
    </physiologicalReaction>
</comment>
<dbReference type="PROSITE" id="PS51393">
    <property type="entry name" value="LIPOXYGENASE_3"/>
    <property type="match status" value="2"/>
</dbReference>
<feature type="compositionally biased region" description="Polar residues" evidence="37">
    <location>
        <begin position="1"/>
        <end position="11"/>
    </location>
</feature>
<evidence type="ECO:0000259" key="39">
    <source>
        <dbReference type="PROSITE" id="PS51393"/>
    </source>
</evidence>
<evidence type="ECO:0000256" key="27">
    <source>
        <dbReference type="ARBA" id="ARBA00041853"/>
    </source>
</evidence>
<evidence type="ECO:0000256" key="18">
    <source>
        <dbReference type="ARBA" id="ARBA00036449"/>
    </source>
</evidence>
<evidence type="ECO:0000256" key="5">
    <source>
        <dbReference type="ARBA" id="ARBA00022490"/>
    </source>
</evidence>
<dbReference type="InterPro" id="IPR001024">
    <property type="entry name" value="PLAT/LH2_dom"/>
</dbReference>
<dbReference type="InterPro" id="IPR042062">
    <property type="entry name" value="PLAT_LOX_verte"/>
</dbReference>
<feature type="binding site" evidence="34">
    <location>
        <position position="119"/>
    </location>
    <ligand>
        <name>Ca(2+)</name>
        <dbReference type="ChEBI" id="CHEBI:29108"/>
        <label>1</label>
    </ligand>
</feature>
<feature type="domain" description="PLAT" evidence="38">
    <location>
        <begin position="755"/>
        <end position="878"/>
    </location>
</feature>
<feature type="binding site" evidence="34">
    <location>
        <position position="164"/>
    </location>
    <ligand>
        <name>Ca(2+)</name>
        <dbReference type="ChEBI" id="CHEBI:29108"/>
        <label>1</label>
    </ligand>
</feature>
<evidence type="ECO:0000256" key="15">
    <source>
        <dbReference type="ARBA" id="ARBA00036202"/>
    </source>
</evidence>
<evidence type="ECO:0000259" key="38">
    <source>
        <dbReference type="PROSITE" id="PS50095"/>
    </source>
</evidence>
<evidence type="ECO:0000256" key="23">
    <source>
        <dbReference type="ARBA" id="ARBA00038731"/>
    </source>
</evidence>
<evidence type="ECO:0000256" key="24">
    <source>
        <dbReference type="ARBA" id="ARBA00038988"/>
    </source>
</evidence>
<evidence type="ECO:0000256" key="9">
    <source>
        <dbReference type="ARBA" id="ARBA00023002"/>
    </source>
</evidence>
<name>A0A8J6DGF1_GALPY</name>
<dbReference type="FunFam" id="2.60.60.20:FF:000002">
    <property type="entry name" value="Arachidonate 5-lipoxygenase a"/>
    <property type="match status" value="2"/>
</dbReference>
<accession>A0A8J6DGF1</accession>
<feature type="compositionally biased region" description="Basic and acidic residues" evidence="37">
    <location>
        <begin position="51"/>
        <end position="65"/>
    </location>
</feature>
<dbReference type="GO" id="GO:0016165">
    <property type="term" value="F:linoleate 13S-lipoxygenase activity"/>
    <property type="evidence" value="ECO:0007669"/>
    <property type="project" value="UniProtKB-EC"/>
</dbReference>
<evidence type="ECO:0000256" key="19">
    <source>
        <dbReference type="ARBA" id="ARBA00036568"/>
    </source>
</evidence>
<keyword evidence="41" id="KW-1185">Reference proteome</keyword>
<feature type="binding site" evidence="33">
    <location>
        <position position="457"/>
    </location>
    <ligand>
        <name>Fe cation</name>
        <dbReference type="ChEBI" id="CHEBI:24875"/>
        <note>catalytic</note>
    </ligand>
</feature>
<proteinExistence type="inferred from homology"/>
<evidence type="ECO:0000256" key="36">
    <source>
        <dbReference type="PROSITE-ProRule" id="PRU00152"/>
    </source>
</evidence>
<dbReference type="GO" id="GO:0005811">
    <property type="term" value="C:lipid droplet"/>
    <property type="evidence" value="ECO:0007669"/>
    <property type="project" value="UniProtKB-SubCell"/>
</dbReference>
<dbReference type="InterPro" id="IPR001885">
    <property type="entry name" value="LipOase_mml"/>
</dbReference>
<dbReference type="PROSITE" id="PS50095">
    <property type="entry name" value="PLAT"/>
    <property type="match status" value="2"/>
</dbReference>
<evidence type="ECO:0000256" key="20">
    <source>
        <dbReference type="ARBA" id="ARBA00036658"/>
    </source>
</evidence>
<comment type="catalytic activity">
    <reaction evidence="18">
        <text>(5Z,8Z,11Z,14Z)-eicosatetraenoate + 2 O2 = (8S,15S)-dihydroperoxy-(5Z,9E,11Z,13E)-eicosatetraenoate</text>
        <dbReference type="Rhea" id="RHEA:50924"/>
        <dbReference type="ChEBI" id="CHEBI:15379"/>
        <dbReference type="ChEBI" id="CHEBI:32395"/>
        <dbReference type="ChEBI" id="CHEBI:133899"/>
    </reaction>
    <physiologicalReaction direction="left-to-right" evidence="18">
        <dbReference type="Rhea" id="RHEA:50925"/>
    </physiologicalReaction>
</comment>
<evidence type="ECO:0000256" key="1">
    <source>
        <dbReference type="ARBA" id="ARBA00004496"/>
    </source>
</evidence>
<evidence type="ECO:0000256" key="25">
    <source>
        <dbReference type="ARBA" id="ARBA00040850"/>
    </source>
</evidence>
<dbReference type="GO" id="GO:0005737">
    <property type="term" value="C:cytoplasm"/>
    <property type="evidence" value="ECO:0007669"/>
    <property type="project" value="UniProtKB-SubCell"/>
</dbReference>
<keyword evidence="34" id="KW-0106">Calcium</keyword>
<evidence type="ECO:0000256" key="28">
    <source>
        <dbReference type="ARBA" id="ARBA00041889"/>
    </source>
</evidence>
<evidence type="ECO:0000256" key="14">
    <source>
        <dbReference type="ARBA" id="ARBA00035941"/>
    </source>
</evidence>
<dbReference type="Proteomes" id="UP000700334">
    <property type="component" value="Unassembled WGS sequence"/>
</dbReference>
<comment type="similarity">
    <text evidence="4">Belongs to the lipoxygenase family.</text>
</comment>
<feature type="region of interest" description="Disordered" evidence="37">
    <location>
        <begin position="1"/>
        <end position="68"/>
    </location>
</feature>
<comment type="subcellular location">
    <subcellularLocation>
        <location evidence="1">Cytoplasm</location>
    </subcellularLocation>
    <subcellularLocation>
        <location evidence="2">Lipid droplet</location>
    </subcellularLocation>
</comment>
<dbReference type="SUPFAM" id="SSF48484">
    <property type="entry name" value="Lipoxigenase"/>
    <property type="match status" value="2"/>
</dbReference>
<evidence type="ECO:0000256" key="37">
    <source>
        <dbReference type="SAM" id="MobiDB-lite"/>
    </source>
</evidence>
<feature type="domain" description="Lipoxygenase" evidence="39">
    <location>
        <begin position="878"/>
        <end position="1454"/>
    </location>
</feature>
<evidence type="ECO:0000313" key="40">
    <source>
        <dbReference type="EMBL" id="KAG8507141.1"/>
    </source>
</evidence>
<evidence type="ECO:0000256" key="34">
    <source>
        <dbReference type="PIRSR" id="PIRSR601885-2"/>
    </source>
</evidence>
<evidence type="ECO:0000256" key="7">
    <source>
        <dbReference type="ARBA" id="ARBA00022723"/>
    </source>
</evidence>
<feature type="domain" description="Lipoxygenase" evidence="39">
    <location>
        <begin position="203"/>
        <end position="755"/>
    </location>
</feature>
<feature type="binding site" evidence="33">
    <location>
        <position position="452"/>
    </location>
    <ligand>
        <name>Fe cation</name>
        <dbReference type="ChEBI" id="CHEBI:24875"/>
        <note>catalytic</note>
    </ligand>
</feature>
<comment type="catalytic activity">
    <reaction evidence="21">
        <text>(7Z,10Z,13Z,16Z,19Z)-docosapentaenoate + O2 = 14-hydroperoxy-(7Z,10Z,12E,16Z,19Z)-docosapentaenoate</text>
        <dbReference type="Rhea" id="RHEA:50836"/>
        <dbReference type="ChEBI" id="CHEBI:15379"/>
        <dbReference type="ChEBI" id="CHEBI:77224"/>
        <dbReference type="ChEBI" id="CHEBI:133798"/>
    </reaction>
    <physiologicalReaction direction="left-to-right" evidence="21">
        <dbReference type="Rhea" id="RHEA:50837"/>
    </physiologicalReaction>
</comment>
<comment type="catalytic activity">
    <reaction evidence="19">
        <text>(5Z,8Z,11Z,14Z)-eicosatetraenoate + 2 O2 = (14R,15S)-dihydroperoxy-(5Z,8Z,10E,12E)-eicosatetraenoate</text>
        <dbReference type="Rhea" id="RHEA:50928"/>
        <dbReference type="ChEBI" id="CHEBI:15379"/>
        <dbReference type="ChEBI" id="CHEBI:32395"/>
        <dbReference type="ChEBI" id="CHEBI:133900"/>
    </reaction>
    <physiologicalReaction direction="left-to-right" evidence="19">
        <dbReference type="Rhea" id="RHEA:50929"/>
    </physiologicalReaction>
</comment>
<evidence type="ECO:0000256" key="31">
    <source>
        <dbReference type="ARBA" id="ARBA00043170"/>
    </source>
</evidence>
<comment type="catalytic activity">
    <reaction evidence="16">
        <text>(14R,15S)-epoxy-(5Z,8Z,11Z)-eicosatrienoate + O2 = (5S)-hydroperoxy-(14R,15S)-epoxy-(6E,8Z,11Z)-eicosatrienoate</text>
        <dbReference type="Rhea" id="RHEA:50280"/>
        <dbReference type="ChEBI" id="CHEBI:15379"/>
        <dbReference type="ChEBI" id="CHEBI:131965"/>
        <dbReference type="ChEBI" id="CHEBI:132067"/>
    </reaction>
    <physiologicalReaction direction="left-to-right" evidence="16">
        <dbReference type="Rhea" id="RHEA:50281"/>
    </physiologicalReaction>
</comment>
<dbReference type="OrthoDB" id="407298at2759"/>
<sequence>SEALSVSQHQAPPSPACTPPFGSRPLAPVGHDFGGADGPRAGSTGLGVGAQDRRADAGRAGRDGAGRGVLGRRNQILAGTMAQFRVRVSTGEAFGAGTWDRISISIVGTRGETPPLPLDRFGKEFTACAEEDFEVTAPQDVGPVLLLRVHKRPPKLFPWPWAQDAWFCRWFQLTPPRGAPLRFPCYRWLEGSRGLVLREGAAKAPWADHHPTLLQQRKEELKVRQEIYRWKTHIPGWPHCLNEETVKHLDINIKYSLTKNSNFYLKGGSAFAELRIKGLLDRKGPWKSLKEMKRVFNFRNTPAAEYVFEHWEEDAFFASQFLNGLNPVLIRRCRCLPKNFPVTDAMVAPVLGPGTCLQAELERGSLFLVDHGILSGIRPNVVNGKPQFSAAPMTLLYQRPGRGPLLPLAIQLTQSPGPNSPIFLPSDNQWDWLLAKTWVRNAEFSIHEAVTHLLHEHLLPEVFTLATLRQLPHCHPLFKLLIPHTRYTLHINTLARQLLIAPGQVVDRSTGLGIGGFSELIQRSMEQVTYANLCLPEDIRARGVEDIPGYYYRDDGLQIWGAVERFVSEIIHIYYPSDESVRSDGELQAWVWEIFSEGFLGRENLGLPSSLETREALVQYVTMVIFNCSAKHSAVSAGQFDSCAWMPNLPPTMQLPPPTSKGQASPEGFLATLPPVNATCDVIIALWLLSKEPGERRPLGTYPDQHFTEEAPQRSITAFQGCLAQISRDIQERNQGLALPYVYLDPPLIENSAMGKHRVRVATGSYLGSGTWDHVSVTLVGPAGETPALRLNNFGKDFRRGAEEDFEVTAPQDVGPVLLLRVHKAPPELPRPLGPLAPDAWFCRWLQLTPPRGAPLRFPCYQWLEGSGGLVLREGAAKLVWQDSHPLLCAQRQAEIKERQQKYRWSEFFPGIPRCLDAENLKELDPNLRYSVTKDISQKFRLLSPNIALKLKGLLDSQRPWRSLDEIKRSFVFPKSPVSEYVFEHWREDTFFASQFLNGLNPVLIRRCRCLPKNFPVTDAMVAPVLGPGTCLQAELEKGSLYLVDHAILADVRPSTINGRPQFVAAPLTLLHQSPGGALLPLAIQLTQTPGPDSPIFLPSDAAEDWLLAKTWVRHSEFLVHEMIFHLLRTHFVMESFFLSMLRQLPMCHPVFKVGRRPPLSAWGCGGPGAARLTSDSGYPQLLIPHFRYTFHINILARTGLFAPGKLIDQSTSLGRGGSLQLIAKGLEAVTYRSLCLPHQLADREVQDLAHYYYRDDGLQIWAAIESFVSDIVGVYYPDDSAVNRDSELQAWVTETFQEGFLSRGSSGVPSSLDSCAALIEYLTTIIFNCSAQHAAVNSGQFEFSAWMPNVPTTMRLPPPAAKGQADLLASLPEVNATCHALVLFWGVSNDMKDTRPLGTYPDEYFTEEAPQRSIAAFQSRLAHISGVIRERNQGLALPYTYLDPAVVDNSIAV</sequence>
<feature type="binding site" evidence="33">
    <location>
        <position position="632"/>
    </location>
    <ligand>
        <name>Fe cation</name>
        <dbReference type="ChEBI" id="CHEBI:24875"/>
        <note>catalytic</note>
    </ligand>
</feature>
<comment type="caution">
    <text evidence="40">The sequence shown here is derived from an EMBL/GenBank/DDBJ whole genome shotgun (WGS) entry which is preliminary data.</text>
</comment>
<comment type="catalytic activity">
    <reaction evidence="15">
        <text>(4Z,7Z,10Z,13Z,16Z,19Z)-docosahexaenoate + O2 = (11S)-hydroperoxy-(4Z,7Z,9E,13Z,16Z,19Z)-docosahexaenoate</text>
        <dbReference type="Rhea" id="RHEA:64732"/>
        <dbReference type="ChEBI" id="CHEBI:15379"/>
        <dbReference type="ChEBI" id="CHEBI:77016"/>
        <dbReference type="ChEBI" id="CHEBI:156131"/>
    </reaction>
    <physiologicalReaction direction="left-to-right" evidence="15">
        <dbReference type="Rhea" id="RHEA:64733"/>
    </physiologicalReaction>
</comment>
<evidence type="ECO:0000256" key="35">
    <source>
        <dbReference type="PIRSR" id="PIRSR601885-3"/>
    </source>
</evidence>
<dbReference type="PRINTS" id="PR00087">
    <property type="entry name" value="LIPOXYGENASE"/>
</dbReference>
<dbReference type="Gene3D" id="1.20.245.10">
    <property type="entry name" value="Lipoxygenase-1, Domain 5"/>
    <property type="match status" value="4"/>
</dbReference>
<dbReference type="EC" id="1.13.11.12" evidence="24"/>
<dbReference type="Pfam" id="PF01477">
    <property type="entry name" value="PLAT"/>
    <property type="match status" value="2"/>
</dbReference>
<evidence type="ECO:0000256" key="2">
    <source>
        <dbReference type="ARBA" id="ARBA00004502"/>
    </source>
</evidence>
<feature type="site" description="Essential for stabilizing binding to COTL1" evidence="35">
    <location>
        <position position="188"/>
    </location>
</feature>
<comment type="cofactor">
    <cofactor evidence="33">
        <name>Fe cation</name>
        <dbReference type="ChEBI" id="CHEBI:24875"/>
    </cofactor>
    <text evidence="33">Binds 1 Fe cation per subunit.</text>
</comment>
<dbReference type="Gene3D" id="3.10.450.60">
    <property type="match status" value="2"/>
</dbReference>
<dbReference type="GO" id="GO:0004052">
    <property type="term" value="F:arachidonate 12(S)-lipoxygenase activity"/>
    <property type="evidence" value="ECO:0007669"/>
    <property type="project" value="UniProtKB-ARBA"/>
</dbReference>
<keyword evidence="10 33" id="KW-0408">Iron</keyword>
<feature type="non-terminal residue" evidence="40">
    <location>
        <position position="1454"/>
    </location>
</feature>
<evidence type="ECO:0000256" key="33">
    <source>
        <dbReference type="PIRSR" id="PIRSR601885-1"/>
    </source>
</evidence>
<dbReference type="PRINTS" id="PR00467">
    <property type="entry name" value="MAMLPOXGNASE"/>
</dbReference>
<dbReference type="PANTHER" id="PTHR11771">
    <property type="entry name" value="LIPOXYGENASE"/>
    <property type="match status" value="1"/>
</dbReference>
<dbReference type="InterPro" id="IPR020834">
    <property type="entry name" value="LipOase_CS"/>
</dbReference>
<dbReference type="FunFam" id="1.20.245.10:FF:000001">
    <property type="entry name" value="Arachidonate 5-lipoxygenase a"/>
    <property type="match status" value="2"/>
</dbReference>
<keyword evidence="9" id="KW-0560">Oxidoreductase</keyword>
<comment type="catalytic activity">
    <reaction evidence="22">
        <text>(12S)-hydroperoxy-(5Z,8Z,10E,14Z)-eicosatetraenoate = (8S)-hydroxy-(11S,12S)-epoxy-(5Z,9E,14Z)-eicosatrienoate</text>
        <dbReference type="Rhea" id="RHEA:50216"/>
        <dbReference type="ChEBI" id="CHEBI:57444"/>
        <dbReference type="ChEBI" id="CHEBI:132129"/>
    </reaction>
    <physiologicalReaction direction="left-to-right" evidence="22">
        <dbReference type="Rhea" id="RHEA:50217"/>
    </physiologicalReaction>
</comment>
<comment type="subunit">
    <text evidence="23">Interacts with PEBP1; in response to IL13/interleukin-13, prevents the interaction of PEBP1 with RAF1 to activate the ERK signaling cascade.</text>
</comment>
<dbReference type="GO" id="GO:0034440">
    <property type="term" value="P:lipid oxidation"/>
    <property type="evidence" value="ECO:0007669"/>
    <property type="project" value="InterPro"/>
</dbReference>
<evidence type="ECO:0000256" key="21">
    <source>
        <dbReference type="ARBA" id="ARBA00036752"/>
    </source>
</evidence>
<gene>
    <name evidence="40" type="ORF">J0S82_017080</name>
</gene>
<comment type="caution">
    <text evidence="36">Lacks conserved residue(s) required for the propagation of feature annotation.</text>
</comment>
<dbReference type="GO" id="GO:0005506">
    <property type="term" value="F:iron ion binding"/>
    <property type="evidence" value="ECO:0007669"/>
    <property type="project" value="InterPro"/>
</dbReference>
<evidence type="ECO:0000256" key="22">
    <source>
        <dbReference type="ARBA" id="ARBA00036803"/>
    </source>
</evidence>
<dbReference type="SMART" id="SM00308">
    <property type="entry name" value="LH2"/>
    <property type="match status" value="2"/>
</dbReference>
<feature type="binding site" evidence="34">
    <location>
        <position position="165"/>
    </location>
    <ligand>
        <name>Ca(2+)</name>
        <dbReference type="ChEBI" id="CHEBI:29108"/>
        <label>1</label>
    </ligand>
</feature>
<dbReference type="InterPro" id="IPR036392">
    <property type="entry name" value="PLAT/LH2_dom_sf"/>
</dbReference>
<comment type="catalytic activity">
    <reaction evidence="12">
        <text>(14S,15R)-epoxy-(5Z,8Z,11Z)-eicosatrienoate + O2 = (8S)-hydroperoxy-(14S,15R)-epoxy-(5Z,9E,11Z)-eicosatrienoate</text>
        <dbReference type="Rhea" id="RHEA:50288"/>
        <dbReference type="ChEBI" id="CHEBI:15379"/>
        <dbReference type="ChEBI" id="CHEBI:131964"/>
        <dbReference type="ChEBI" id="CHEBI:132068"/>
    </reaction>
    <physiologicalReaction direction="left-to-right" evidence="12">
        <dbReference type="Rhea" id="RHEA:50289"/>
    </physiologicalReaction>
</comment>
<evidence type="ECO:0000256" key="26">
    <source>
        <dbReference type="ARBA" id="ARBA00041403"/>
    </source>
</evidence>
<evidence type="ECO:0000256" key="29">
    <source>
        <dbReference type="ARBA" id="ARBA00042534"/>
    </source>
</evidence>
<keyword evidence="8" id="KW-0223">Dioxygenase</keyword>
<reference evidence="40" key="1">
    <citation type="journal article" date="2021" name="Evol. Appl.">
        <title>The genome of the Pyrenean desman and the effects of bottlenecks and inbreeding on the genomic landscape of an endangered species.</title>
        <authorList>
            <person name="Escoda L."/>
            <person name="Castresana J."/>
        </authorList>
    </citation>
    <scope>NUCLEOTIDE SEQUENCE</scope>
    <source>
        <strain evidence="40">IBE-C5619</strain>
    </source>
</reference>
<evidence type="ECO:0000256" key="17">
    <source>
        <dbReference type="ARBA" id="ARBA00036369"/>
    </source>
</evidence>
<feature type="binding site" evidence="34">
    <location>
        <position position="97"/>
    </location>
    <ligand>
        <name>Ca(2+)</name>
        <dbReference type="ChEBI" id="CHEBI:29108"/>
        <label>1</label>
    </ligand>
</feature>
<evidence type="ECO:0000256" key="30">
    <source>
        <dbReference type="ARBA" id="ARBA00043163"/>
    </source>
</evidence>
<evidence type="ECO:0000256" key="6">
    <source>
        <dbReference type="ARBA" id="ARBA00022677"/>
    </source>
</evidence>
<protein>
    <recommendedName>
        <fullName evidence="25">Polyunsaturated fatty acid lipoxygenase ALOX15</fullName>
        <ecNumber evidence="24">1.13.11.12</ecNumber>
    </recommendedName>
    <alternativeName>
        <fullName evidence="29">12/15-lipoxygenase</fullName>
    </alternativeName>
    <alternativeName>
        <fullName evidence="28">Arachidonate 12-lipoxygenase, leukocyte-type</fullName>
    </alternativeName>
    <alternativeName>
        <fullName evidence="31">Arachidonate 15-lipoxygenase</fullName>
    </alternativeName>
    <alternativeName>
        <fullName evidence="30">Arachidonate omega-6 lipoxygenase</fullName>
    </alternativeName>
    <alternativeName>
        <fullName evidence="32">Erythroid cell-specific 15-lipoxygenase</fullName>
    </alternativeName>
    <alternativeName>
        <fullName evidence="26">Hepoxilin A3 synthase Alox15</fullName>
    </alternativeName>
    <alternativeName>
        <fullName evidence="27">Linoleate 13S-lipoxygenase</fullName>
    </alternativeName>
</protein>
<dbReference type="InterPro" id="IPR036226">
    <property type="entry name" value="LipOase_C_sf"/>
</dbReference>
<keyword evidence="7 33" id="KW-0479">Metal-binding</keyword>
<dbReference type="PROSITE" id="PS00081">
    <property type="entry name" value="LIPOXYGENASE_2"/>
    <property type="match status" value="1"/>
</dbReference>
<evidence type="ECO:0000256" key="32">
    <source>
        <dbReference type="ARBA" id="ARBA00077387"/>
    </source>
</evidence>
<keyword evidence="6" id="KW-0551">Lipid droplet</keyword>
<evidence type="ECO:0000256" key="3">
    <source>
        <dbReference type="ARBA" id="ARBA00005189"/>
    </source>
</evidence>
<organism evidence="40 41">
    <name type="scientific">Galemys pyrenaicus</name>
    <name type="common">Iberian desman</name>
    <name type="synonym">Pyrenean desman</name>
    <dbReference type="NCBI Taxonomy" id="202257"/>
    <lineage>
        <taxon>Eukaryota</taxon>
        <taxon>Metazoa</taxon>
        <taxon>Chordata</taxon>
        <taxon>Craniata</taxon>
        <taxon>Vertebrata</taxon>
        <taxon>Euteleostomi</taxon>
        <taxon>Mammalia</taxon>
        <taxon>Eutheria</taxon>
        <taxon>Laurasiatheria</taxon>
        <taxon>Eulipotyphla</taxon>
        <taxon>Talpidae</taxon>
        <taxon>Galemys</taxon>
    </lineage>
</organism>
<feature type="domain" description="PLAT" evidence="38">
    <location>
        <begin position="82"/>
        <end position="203"/>
    </location>
</feature>
<evidence type="ECO:0000256" key="8">
    <source>
        <dbReference type="ARBA" id="ARBA00022964"/>
    </source>
</evidence>
<keyword evidence="5" id="KW-0963">Cytoplasm</keyword>
<dbReference type="Pfam" id="PF00305">
    <property type="entry name" value="Lipoxygenase"/>
    <property type="match status" value="3"/>
</dbReference>
<evidence type="ECO:0000256" key="11">
    <source>
        <dbReference type="ARBA" id="ARBA00023098"/>
    </source>
</evidence>
<evidence type="ECO:0000313" key="41">
    <source>
        <dbReference type="Proteomes" id="UP000700334"/>
    </source>
</evidence>
<dbReference type="Gene3D" id="2.60.60.20">
    <property type="entry name" value="PLAT/LH2 domain"/>
    <property type="match status" value="2"/>
</dbReference>
<dbReference type="CDD" id="cd01753">
    <property type="entry name" value="PLAT_LOX"/>
    <property type="match status" value="2"/>
</dbReference>
<dbReference type="SUPFAM" id="SSF49723">
    <property type="entry name" value="Lipase/lipooxygenase domain (PLAT/LH2 domain)"/>
    <property type="match status" value="2"/>
</dbReference>
<feature type="binding site" evidence="34">
    <location>
        <position position="95"/>
    </location>
    <ligand>
        <name>Ca(2+)</name>
        <dbReference type="ChEBI" id="CHEBI:29108"/>
        <label>1</label>
    </ligand>
</feature>
<comment type="catalytic activity">
    <reaction evidence="14">
        <text>(15R)-hydroperoxy-(5Z,8Z,11Z,13E)-eicosatetraenoate = 15-oxo-(5Z,8Z,11Z,13E)-eicosatetraenoate + H2O</text>
        <dbReference type="Rhea" id="RHEA:50152"/>
        <dbReference type="ChEBI" id="CHEBI:15377"/>
        <dbReference type="ChEBI" id="CHEBI:57410"/>
        <dbReference type="ChEBI" id="CHEBI:82626"/>
    </reaction>
    <physiologicalReaction direction="left-to-right" evidence="14">
        <dbReference type="Rhea" id="RHEA:50153"/>
    </physiologicalReaction>
</comment>
<evidence type="ECO:0000256" key="16">
    <source>
        <dbReference type="ARBA" id="ARBA00036208"/>
    </source>
</evidence>
<keyword evidence="11" id="KW-0443">Lipid metabolism</keyword>
<dbReference type="EMBL" id="JAGFMF010012125">
    <property type="protein sequence ID" value="KAG8507141.1"/>
    <property type="molecule type" value="Genomic_DNA"/>
</dbReference>
<dbReference type="InterPro" id="IPR000907">
    <property type="entry name" value="LipOase"/>
</dbReference>
<evidence type="ECO:0000256" key="4">
    <source>
        <dbReference type="ARBA" id="ARBA00009419"/>
    </source>
</evidence>
<dbReference type="InterPro" id="IPR013819">
    <property type="entry name" value="LipOase_C"/>
</dbReference>
<evidence type="ECO:0000256" key="12">
    <source>
        <dbReference type="ARBA" id="ARBA00035753"/>
    </source>
</evidence>
<evidence type="ECO:0000256" key="13">
    <source>
        <dbReference type="ARBA" id="ARBA00035889"/>
    </source>
</evidence>
<comment type="pathway">
    <text evidence="3">Lipid metabolism.</text>
</comment>
<evidence type="ECO:0000256" key="10">
    <source>
        <dbReference type="ARBA" id="ARBA00023004"/>
    </source>
</evidence>